<evidence type="ECO:0000256" key="3">
    <source>
        <dbReference type="ARBA" id="ARBA00005509"/>
    </source>
</evidence>
<dbReference type="InterPro" id="IPR007497">
    <property type="entry name" value="SIMPL/DUF541"/>
</dbReference>
<keyword evidence="5" id="KW-0539">Nucleus</keyword>
<dbReference type="Proteomes" id="UP001497497">
    <property type="component" value="Unassembled WGS sequence"/>
</dbReference>
<evidence type="ECO:0000256" key="1">
    <source>
        <dbReference type="ARBA" id="ARBA00004123"/>
    </source>
</evidence>
<name>A0AAV2HZW0_LYMST</name>
<evidence type="ECO:0000256" key="2">
    <source>
        <dbReference type="ARBA" id="ARBA00004496"/>
    </source>
</evidence>
<organism evidence="6 7">
    <name type="scientific">Lymnaea stagnalis</name>
    <name type="common">Great pond snail</name>
    <name type="synonym">Helix stagnalis</name>
    <dbReference type="NCBI Taxonomy" id="6523"/>
    <lineage>
        <taxon>Eukaryota</taxon>
        <taxon>Metazoa</taxon>
        <taxon>Spiralia</taxon>
        <taxon>Lophotrochozoa</taxon>
        <taxon>Mollusca</taxon>
        <taxon>Gastropoda</taxon>
        <taxon>Heterobranchia</taxon>
        <taxon>Euthyneura</taxon>
        <taxon>Panpulmonata</taxon>
        <taxon>Hygrophila</taxon>
        <taxon>Lymnaeoidea</taxon>
        <taxon>Lymnaeidae</taxon>
        <taxon>Lymnaea</taxon>
    </lineage>
</organism>
<protein>
    <recommendedName>
        <fullName evidence="8">Interleukin-1 receptor-associated kinase 1-binding protein 1</fullName>
    </recommendedName>
</protein>
<gene>
    <name evidence="6" type="ORF">GSLYS_00013601001</name>
</gene>
<comment type="similarity">
    <text evidence="3">Belongs to the IRAK1BP1 family.</text>
</comment>
<dbReference type="GO" id="GO:0043123">
    <property type="term" value="P:positive regulation of canonical NF-kappaB signal transduction"/>
    <property type="evidence" value="ECO:0007669"/>
    <property type="project" value="InterPro"/>
</dbReference>
<evidence type="ECO:0000256" key="4">
    <source>
        <dbReference type="ARBA" id="ARBA00022490"/>
    </source>
</evidence>
<evidence type="ECO:0008006" key="8">
    <source>
        <dbReference type="Google" id="ProtNLM"/>
    </source>
</evidence>
<dbReference type="GO" id="GO:0005634">
    <property type="term" value="C:nucleus"/>
    <property type="evidence" value="ECO:0007669"/>
    <property type="project" value="UniProtKB-SubCell"/>
</dbReference>
<dbReference type="Gene3D" id="3.30.70.2970">
    <property type="entry name" value="Protein of unknown function (DUF541), domain 2"/>
    <property type="match status" value="1"/>
</dbReference>
<proteinExistence type="inferred from homology"/>
<evidence type="ECO:0000313" key="6">
    <source>
        <dbReference type="EMBL" id="CAL1539868.1"/>
    </source>
</evidence>
<dbReference type="EMBL" id="CAXITT010000359">
    <property type="protein sequence ID" value="CAL1539868.1"/>
    <property type="molecule type" value="Genomic_DNA"/>
</dbReference>
<dbReference type="PANTHER" id="PTHR18842">
    <property type="entry name" value="INTERLEUKIN-1 RECEPTOR-ASSOCIATED KINASE 1-BINDING PROTEIN 1"/>
    <property type="match status" value="1"/>
</dbReference>
<sequence length="256" mass="28968">MYGRPIQVFTELKSINKDQHNFRTAKNEMATAKPAGFEIQENLQTNNSERQIHVTGIGELTQPPDRFSITVKCKSTKDNVQDAKNSITRRVDYIIQALKNYSLKPEDYRIFQHTSHVDDMVVVDCEIEAHFLDLNKCQNVSNLLAEKLGPSVSILLPHCYHARGSLDKLRKQVGMLAIHNARQKALEMARVLHLSVGPALQVQELETNEIQGTSRYIEDEPSLNPSIQQNVADATVTINSKVSVCFQLRHPKPKRS</sequence>
<dbReference type="GO" id="GO:0006955">
    <property type="term" value="P:immune response"/>
    <property type="evidence" value="ECO:0007669"/>
    <property type="project" value="InterPro"/>
</dbReference>
<keyword evidence="7" id="KW-1185">Reference proteome</keyword>
<dbReference type="Gene3D" id="3.30.110.170">
    <property type="entry name" value="Protein of unknown function (DUF541), domain 1"/>
    <property type="match status" value="2"/>
</dbReference>
<keyword evidence="4" id="KW-0963">Cytoplasm</keyword>
<dbReference type="GO" id="GO:0005737">
    <property type="term" value="C:cytoplasm"/>
    <property type="evidence" value="ECO:0007669"/>
    <property type="project" value="UniProtKB-SubCell"/>
</dbReference>
<comment type="caution">
    <text evidence="6">The sequence shown here is derived from an EMBL/GenBank/DDBJ whole genome shotgun (WGS) entry which is preliminary data.</text>
</comment>
<dbReference type="InterPro" id="IPR030312">
    <property type="entry name" value="IRAK1BP1"/>
</dbReference>
<dbReference type="AlphaFoldDB" id="A0AAV2HZW0"/>
<evidence type="ECO:0000256" key="5">
    <source>
        <dbReference type="ARBA" id="ARBA00023242"/>
    </source>
</evidence>
<accession>A0AAV2HZW0</accession>
<comment type="subcellular location">
    <subcellularLocation>
        <location evidence="2">Cytoplasm</location>
    </subcellularLocation>
    <subcellularLocation>
        <location evidence="1">Nucleus</location>
    </subcellularLocation>
</comment>
<evidence type="ECO:0000313" key="7">
    <source>
        <dbReference type="Proteomes" id="UP001497497"/>
    </source>
</evidence>
<dbReference type="Pfam" id="PF04402">
    <property type="entry name" value="SIMPL"/>
    <property type="match status" value="1"/>
</dbReference>
<dbReference type="PANTHER" id="PTHR18842:SF2">
    <property type="entry name" value="INTERLEUKIN-1 RECEPTOR-ASSOCIATED KINASE 1-BINDING PROTEIN 1"/>
    <property type="match status" value="1"/>
</dbReference>
<reference evidence="6 7" key="1">
    <citation type="submission" date="2024-04" db="EMBL/GenBank/DDBJ databases">
        <authorList>
            <consortium name="Genoscope - CEA"/>
            <person name="William W."/>
        </authorList>
    </citation>
    <scope>NUCLEOTIDE SEQUENCE [LARGE SCALE GENOMIC DNA]</scope>
</reference>